<gene>
    <name evidence="2" type="ordered locus">TMO_2453</name>
</gene>
<dbReference type="InterPro" id="IPR032609">
    <property type="entry name" value="DUF4893"/>
</dbReference>
<protein>
    <recommendedName>
        <fullName evidence="4">DUF4893 domain-containing protein</fullName>
    </recommendedName>
</protein>
<feature type="chain" id="PRO_5003680304" description="DUF4893 domain-containing protein" evidence="1">
    <location>
        <begin position="30"/>
        <end position="201"/>
    </location>
</feature>
<proteinExistence type="predicted"/>
<name>I3TNF3_TISMK</name>
<dbReference type="KEGG" id="tmo:TMO_2453"/>
<sequence length="201" mass="21704">MMPLNARKAVPAALAAMLAVATAALPARADGTFPTSLATEDQQRLEAFDTARAEAVAEARAGGSPEDVSVLDEVLSGEPTTMEPAEMAGIWRCRTIKLGGLLPLTIYRDFKCRITDDGGGLRLEKLTGSQRTGGTFYDLADETRLGYAGAGWVAGEAPMQYGSDPERNQVGYLVVLGPERMRLELPLPQFESKFDILELRR</sequence>
<organism evidence="2 3">
    <name type="scientific">Tistrella mobilis (strain KA081020-065)</name>
    <dbReference type="NCBI Taxonomy" id="1110502"/>
    <lineage>
        <taxon>Bacteria</taxon>
        <taxon>Pseudomonadati</taxon>
        <taxon>Pseudomonadota</taxon>
        <taxon>Alphaproteobacteria</taxon>
        <taxon>Geminicoccales</taxon>
        <taxon>Geminicoccaceae</taxon>
        <taxon>Tistrella</taxon>
    </lineage>
</organism>
<evidence type="ECO:0000313" key="2">
    <source>
        <dbReference type="EMBL" id="AFK54291.1"/>
    </source>
</evidence>
<dbReference type="eggNOG" id="ENOG5032X9B">
    <property type="taxonomic scope" value="Bacteria"/>
</dbReference>
<feature type="signal peptide" evidence="1">
    <location>
        <begin position="1"/>
        <end position="29"/>
    </location>
</feature>
<accession>I3TNF3</accession>
<keyword evidence="1" id="KW-0732">Signal</keyword>
<evidence type="ECO:0000256" key="1">
    <source>
        <dbReference type="SAM" id="SignalP"/>
    </source>
</evidence>
<evidence type="ECO:0000313" key="3">
    <source>
        <dbReference type="Proteomes" id="UP000005258"/>
    </source>
</evidence>
<dbReference type="HOGENOM" id="CLU_097824_0_0_5"/>
<reference evidence="2 3" key="1">
    <citation type="journal article" date="2012" name="J. Am. Chem. Soc.">
        <title>Bacterial biosynthesis and maturation of the didemnin anti-cancer agents.</title>
        <authorList>
            <person name="Xu Y."/>
            <person name="Kersten R.D."/>
            <person name="Nam S.J."/>
            <person name="Lu L."/>
            <person name="Al-Suwailem A.M."/>
            <person name="Zheng H."/>
            <person name="Fenical W."/>
            <person name="Dorrestein P.C."/>
            <person name="Moore B.S."/>
            <person name="Qian P.Y."/>
        </authorList>
    </citation>
    <scope>NUCLEOTIDE SEQUENCE [LARGE SCALE GENOMIC DNA]</scope>
    <source>
        <strain evidence="2 3">KA081020-065</strain>
    </source>
</reference>
<dbReference type="AlphaFoldDB" id="I3TNF3"/>
<dbReference type="Proteomes" id="UP000005258">
    <property type="component" value="Chromosome"/>
</dbReference>
<dbReference type="Pfam" id="PF16233">
    <property type="entry name" value="DUF4893"/>
    <property type="match status" value="1"/>
</dbReference>
<evidence type="ECO:0008006" key="4">
    <source>
        <dbReference type="Google" id="ProtNLM"/>
    </source>
</evidence>
<dbReference type="EMBL" id="CP003236">
    <property type="protein sequence ID" value="AFK54291.1"/>
    <property type="molecule type" value="Genomic_DNA"/>
</dbReference>
<keyword evidence="3" id="KW-1185">Reference proteome</keyword>